<dbReference type="AlphaFoldDB" id="A0A4P6ZKY6"/>
<keyword evidence="2" id="KW-1185">Reference proteome</keyword>
<dbReference type="RefSeq" id="WP_133442040.1">
    <property type="nucleotide sequence ID" value="NZ_CP034726.1"/>
</dbReference>
<protein>
    <submittedName>
        <fullName evidence="1">Uncharacterized protein</fullName>
    </submittedName>
</protein>
<gene>
    <name evidence="1" type="ORF">ELX58_04880</name>
</gene>
<reference evidence="2" key="1">
    <citation type="submission" date="2018-12" db="EMBL/GenBank/DDBJ databases">
        <title>A new species of lactobacillus.</title>
        <authorList>
            <person name="Jian Y."/>
            <person name="Xin L."/>
            <person name="Hong Z.J."/>
            <person name="Ming L.Z."/>
            <person name="Hong X.Z."/>
        </authorList>
    </citation>
    <scope>NUCLEOTIDE SEQUENCE [LARGE SCALE GENOMIC DNA]</scope>
    <source>
        <strain evidence="2">HSLZ-75</strain>
    </source>
</reference>
<evidence type="ECO:0000313" key="2">
    <source>
        <dbReference type="Proteomes" id="UP000294321"/>
    </source>
</evidence>
<dbReference type="EMBL" id="CP034726">
    <property type="protein sequence ID" value="QBP18481.1"/>
    <property type="molecule type" value="Genomic_DNA"/>
</dbReference>
<accession>A0A4P6ZKY6</accession>
<name>A0A4P6ZKY6_9LACO</name>
<sequence>MNEPSKLFLLFLKSINAQKLLYGSHTWQKEFYVFSIMTWDAKYHMSSAKVGTPKQILNILKRDVQNEAFFSNSKDASLRNGATKVLPSEKQDVDELKKSDPTNLWVISFNDEHIGPSELHEFNHQDLVEYEIYLRKLQKEKAKIARPKPESTKLNLPTQIYNKLINIVRDRIPNDHLIDCQDTSVGAINDLILGCQRYIKYYQKRQIRRTLYDYTNVNIELYGLQHILMCLKRLNHARVQNIYEVNWKALTIKPLTINDLKHYLNLNDDTVHKFIQWIHGSKVAKQDVMTNLSRFN</sequence>
<dbReference type="Proteomes" id="UP000294321">
    <property type="component" value="Chromosome"/>
</dbReference>
<evidence type="ECO:0000313" key="1">
    <source>
        <dbReference type="EMBL" id="QBP18481.1"/>
    </source>
</evidence>
<organism evidence="1 2">
    <name type="scientific">Acetilactobacillus jinshanensis</name>
    <dbReference type="NCBI Taxonomy" id="1720083"/>
    <lineage>
        <taxon>Bacteria</taxon>
        <taxon>Bacillati</taxon>
        <taxon>Bacillota</taxon>
        <taxon>Bacilli</taxon>
        <taxon>Lactobacillales</taxon>
        <taxon>Lactobacillaceae</taxon>
        <taxon>Acetilactobacillus</taxon>
    </lineage>
</organism>
<proteinExistence type="predicted"/>
<dbReference type="KEGG" id="lji:ELX58_04880"/>